<gene>
    <name evidence="1" type="ORF">VNO77_33332</name>
</gene>
<organism evidence="1 2">
    <name type="scientific">Canavalia gladiata</name>
    <name type="common">Sword bean</name>
    <name type="synonym">Dolichos gladiatus</name>
    <dbReference type="NCBI Taxonomy" id="3824"/>
    <lineage>
        <taxon>Eukaryota</taxon>
        <taxon>Viridiplantae</taxon>
        <taxon>Streptophyta</taxon>
        <taxon>Embryophyta</taxon>
        <taxon>Tracheophyta</taxon>
        <taxon>Spermatophyta</taxon>
        <taxon>Magnoliopsida</taxon>
        <taxon>eudicotyledons</taxon>
        <taxon>Gunneridae</taxon>
        <taxon>Pentapetalae</taxon>
        <taxon>rosids</taxon>
        <taxon>fabids</taxon>
        <taxon>Fabales</taxon>
        <taxon>Fabaceae</taxon>
        <taxon>Papilionoideae</taxon>
        <taxon>50 kb inversion clade</taxon>
        <taxon>NPAAA clade</taxon>
        <taxon>indigoferoid/millettioid clade</taxon>
        <taxon>Phaseoleae</taxon>
        <taxon>Canavalia</taxon>
    </lineage>
</organism>
<accession>A0AAN9KD51</accession>
<comment type="caution">
    <text evidence="1">The sequence shown here is derived from an EMBL/GenBank/DDBJ whole genome shotgun (WGS) entry which is preliminary data.</text>
</comment>
<dbReference type="PANTHER" id="PTHR11017:SF570">
    <property type="entry name" value="DISEASE RESISTANCE PROTEIN (TIR-NBS CLASS)-RELATED"/>
    <property type="match status" value="1"/>
</dbReference>
<keyword evidence="2" id="KW-1185">Reference proteome</keyword>
<name>A0AAN9KD51_CANGL</name>
<dbReference type="AlphaFoldDB" id="A0AAN9KD51"/>
<evidence type="ECO:0000313" key="1">
    <source>
        <dbReference type="EMBL" id="KAK7314804.1"/>
    </source>
</evidence>
<protein>
    <submittedName>
        <fullName evidence="1">Uncharacterized protein</fullName>
    </submittedName>
</protein>
<sequence>MVGGSHCLGPGSRVIITTRDKHLLSSYGVEKTYQCLIKHGLHHRVTLHDLIEDMGKEIVRQESPKDPGKRKLAGIRSEFGGLLLPKQDEDVEKMNVYDKRANVIINSSKGYSIDLPLDYRHISTKMDHTYLFGPQKWGKRSIVTPNLRRKLGRRSPDIIDSIKKGWHFKDGDGYEHEFIEKIVKEVSRKINRVALPVADYPVGLDSHVQHVISLLDVRSDNRVLMVGIYGIGVAKIPEWFEHQSCGPSISFWCREKFPAIALCLVLGPMDKESIMVKSIMIINGKSLGDVGAHAHCFWMGANHMCLFDLQKIRSKYYLDAVLLKNKWNHVEVSYETLGVNQIMIHTLKSGIHVFEQNSNMEHVQFTDPQKLAESQ</sequence>
<proteinExistence type="predicted"/>
<dbReference type="EMBL" id="JAYMYQ010000008">
    <property type="protein sequence ID" value="KAK7314804.1"/>
    <property type="molecule type" value="Genomic_DNA"/>
</dbReference>
<dbReference type="Proteomes" id="UP001367508">
    <property type="component" value="Unassembled WGS sequence"/>
</dbReference>
<dbReference type="GO" id="GO:0006952">
    <property type="term" value="P:defense response"/>
    <property type="evidence" value="ECO:0007669"/>
    <property type="project" value="InterPro"/>
</dbReference>
<evidence type="ECO:0000313" key="2">
    <source>
        <dbReference type="Proteomes" id="UP001367508"/>
    </source>
</evidence>
<dbReference type="PANTHER" id="PTHR11017">
    <property type="entry name" value="LEUCINE-RICH REPEAT-CONTAINING PROTEIN"/>
    <property type="match status" value="1"/>
</dbReference>
<dbReference type="InterPro" id="IPR044974">
    <property type="entry name" value="Disease_R_plants"/>
</dbReference>
<reference evidence="1 2" key="1">
    <citation type="submission" date="2024-01" db="EMBL/GenBank/DDBJ databases">
        <title>The genomes of 5 underutilized Papilionoideae crops provide insights into root nodulation and disease resistanc.</title>
        <authorList>
            <person name="Jiang F."/>
        </authorList>
    </citation>
    <scope>NUCLEOTIDE SEQUENCE [LARGE SCALE GENOMIC DNA]</scope>
    <source>
        <strain evidence="1">LVBAO_FW01</strain>
        <tissue evidence="1">Leaves</tissue>
    </source>
</reference>